<reference evidence="1" key="1">
    <citation type="submission" date="2017-03" db="EMBL/GenBank/DDBJ databases">
        <title>The mitochondrial genome of the carnivorous plant Utricularia reniformis (Lentibulariaceae): structure, comparative analysis and evolutionary landmarks.</title>
        <authorList>
            <person name="Silva S.R."/>
            <person name="Alvarenga D.O."/>
            <person name="Michael T.P."/>
            <person name="Miranda V.F.O."/>
            <person name="Varani A.M."/>
        </authorList>
    </citation>
    <scope>NUCLEOTIDE SEQUENCE</scope>
</reference>
<organism evidence="1">
    <name type="scientific">Utricularia reniformis</name>
    <dbReference type="NCBI Taxonomy" id="192314"/>
    <lineage>
        <taxon>Eukaryota</taxon>
        <taxon>Viridiplantae</taxon>
        <taxon>Streptophyta</taxon>
        <taxon>Embryophyta</taxon>
        <taxon>Tracheophyta</taxon>
        <taxon>Spermatophyta</taxon>
        <taxon>Magnoliopsida</taxon>
        <taxon>eudicotyledons</taxon>
        <taxon>Gunneridae</taxon>
        <taxon>Pentapetalae</taxon>
        <taxon>asterids</taxon>
        <taxon>lamiids</taxon>
        <taxon>Lamiales</taxon>
        <taxon>Lentibulariaceae</taxon>
        <taxon>Utricularia</taxon>
    </lineage>
</organism>
<evidence type="ECO:0000313" key="1">
    <source>
        <dbReference type="EMBL" id="ART30330.1"/>
    </source>
</evidence>
<accession>A0A1Y0AYV1</accession>
<dbReference type="AlphaFoldDB" id="A0A1Y0AYV1"/>
<sequence>MSRHLFPWGILLPRVRRRPWRSPAAQPGVARDVQLGSIPADLTGAIVPTSGVNRERTLMQ</sequence>
<dbReference type="EMBL" id="KY774314">
    <property type="protein sequence ID" value="ART30330.1"/>
    <property type="molecule type" value="Genomic_DNA"/>
</dbReference>
<protein>
    <submittedName>
        <fullName evidence="1">Uncharacterized protein</fullName>
    </submittedName>
</protein>
<name>A0A1Y0AYV1_9LAMI</name>
<proteinExistence type="predicted"/>
<geneLocation type="mitochondrion" evidence="1"/>
<gene>
    <name evidence="1" type="ORF">AEK19_MT0912</name>
</gene>
<keyword evidence="1" id="KW-0496">Mitochondrion</keyword>